<reference evidence="2" key="1">
    <citation type="submission" date="2023-06" db="EMBL/GenBank/DDBJ databases">
        <authorList>
            <consortium name="Lawrence Berkeley National Laboratory"/>
            <person name="Ahrendt S."/>
            <person name="Sahu N."/>
            <person name="Indic B."/>
            <person name="Wong-Bajracharya J."/>
            <person name="Merenyi Z."/>
            <person name="Ke H.-M."/>
            <person name="Monk M."/>
            <person name="Kocsube S."/>
            <person name="Drula E."/>
            <person name="Lipzen A."/>
            <person name="Balint B."/>
            <person name="Henrissat B."/>
            <person name="Andreopoulos B."/>
            <person name="Martin F.M."/>
            <person name="Harder C.B."/>
            <person name="Rigling D."/>
            <person name="Ford K.L."/>
            <person name="Foster G.D."/>
            <person name="Pangilinan J."/>
            <person name="Papanicolaou A."/>
            <person name="Barry K."/>
            <person name="LaButti K."/>
            <person name="Viragh M."/>
            <person name="Koriabine M."/>
            <person name="Yan M."/>
            <person name="Riley R."/>
            <person name="Champramary S."/>
            <person name="Plett K.L."/>
            <person name="Tsai I.J."/>
            <person name="Slot J."/>
            <person name="Sipos G."/>
            <person name="Plett J."/>
            <person name="Nagy L.G."/>
            <person name="Grigoriev I.V."/>
        </authorList>
    </citation>
    <scope>NUCLEOTIDE SEQUENCE</scope>
    <source>
        <strain evidence="2">CCBAS 213</strain>
    </source>
</reference>
<dbReference type="AlphaFoldDB" id="A0AA39MUV7"/>
<feature type="signal peptide" evidence="1">
    <location>
        <begin position="1"/>
        <end position="20"/>
    </location>
</feature>
<name>A0AA39MUV7_ARMTA</name>
<evidence type="ECO:0000256" key="1">
    <source>
        <dbReference type="SAM" id="SignalP"/>
    </source>
</evidence>
<evidence type="ECO:0000313" key="2">
    <source>
        <dbReference type="EMBL" id="KAK0447467.1"/>
    </source>
</evidence>
<feature type="chain" id="PRO_5041258737" evidence="1">
    <location>
        <begin position="21"/>
        <end position="94"/>
    </location>
</feature>
<comment type="caution">
    <text evidence="2">The sequence shown here is derived from an EMBL/GenBank/DDBJ whole genome shotgun (WGS) entry which is preliminary data.</text>
</comment>
<accession>A0AA39MUV7</accession>
<protein>
    <submittedName>
        <fullName evidence="2">Uncharacterized protein</fullName>
    </submittedName>
</protein>
<sequence length="94" mass="10899">MVLLLSVSVDIFLACYPSRTAPKKIQDPFQAWKSRALVSIEKVAGQQWMYRSTMRLQIETLRKVRREALSNATADIEYISNDRETETETESCRQ</sequence>
<gene>
    <name evidence="2" type="ORF">EV420DRAFT_1568889</name>
</gene>
<proteinExistence type="predicted"/>
<dbReference type="Proteomes" id="UP001175211">
    <property type="component" value="Unassembled WGS sequence"/>
</dbReference>
<evidence type="ECO:0000313" key="3">
    <source>
        <dbReference type="Proteomes" id="UP001175211"/>
    </source>
</evidence>
<keyword evidence="1" id="KW-0732">Signal</keyword>
<dbReference type="EMBL" id="JAUEPS010000044">
    <property type="protein sequence ID" value="KAK0447467.1"/>
    <property type="molecule type" value="Genomic_DNA"/>
</dbReference>
<organism evidence="2 3">
    <name type="scientific">Armillaria tabescens</name>
    <name type="common">Ringless honey mushroom</name>
    <name type="synonym">Agaricus tabescens</name>
    <dbReference type="NCBI Taxonomy" id="1929756"/>
    <lineage>
        <taxon>Eukaryota</taxon>
        <taxon>Fungi</taxon>
        <taxon>Dikarya</taxon>
        <taxon>Basidiomycota</taxon>
        <taxon>Agaricomycotina</taxon>
        <taxon>Agaricomycetes</taxon>
        <taxon>Agaricomycetidae</taxon>
        <taxon>Agaricales</taxon>
        <taxon>Marasmiineae</taxon>
        <taxon>Physalacriaceae</taxon>
        <taxon>Desarmillaria</taxon>
    </lineage>
</organism>
<keyword evidence="3" id="KW-1185">Reference proteome</keyword>
<dbReference type="GeneID" id="85357743"/>
<dbReference type="RefSeq" id="XP_060326188.1">
    <property type="nucleotide sequence ID" value="XM_060474195.1"/>
</dbReference>